<dbReference type="PROSITE" id="PS50158">
    <property type="entry name" value="ZF_CCHC"/>
    <property type="match status" value="1"/>
</dbReference>
<feature type="region of interest" description="Disordered" evidence="2">
    <location>
        <begin position="146"/>
        <end position="180"/>
    </location>
</feature>
<dbReference type="EMBL" id="CACSLK010000214">
    <property type="protein sequence ID" value="CAA0805879.1"/>
    <property type="molecule type" value="Genomic_DNA"/>
</dbReference>
<dbReference type="Pfam" id="PF14392">
    <property type="entry name" value="zf-CCHC_4"/>
    <property type="match status" value="1"/>
</dbReference>
<dbReference type="PANTHER" id="PTHR31286">
    <property type="entry name" value="GLYCINE-RICH CELL WALL STRUCTURAL PROTEIN 1.8-LIKE"/>
    <property type="match status" value="1"/>
</dbReference>
<dbReference type="OrthoDB" id="1924068at2759"/>
<dbReference type="PANTHER" id="PTHR31286:SF167">
    <property type="entry name" value="OS09G0268800 PROTEIN"/>
    <property type="match status" value="1"/>
</dbReference>
<keyword evidence="1" id="KW-0479">Metal-binding</keyword>
<dbReference type="GO" id="GO:0008270">
    <property type="term" value="F:zinc ion binding"/>
    <property type="evidence" value="ECO:0007669"/>
    <property type="project" value="UniProtKB-KW"/>
</dbReference>
<dbReference type="SUPFAM" id="SSF57756">
    <property type="entry name" value="Retrovirus zinc finger-like domains"/>
    <property type="match status" value="1"/>
</dbReference>
<dbReference type="InterPro" id="IPR036875">
    <property type="entry name" value="Znf_CCHC_sf"/>
</dbReference>
<evidence type="ECO:0000256" key="2">
    <source>
        <dbReference type="SAM" id="MobiDB-lite"/>
    </source>
</evidence>
<organism evidence="4 5">
    <name type="scientific">Striga hermonthica</name>
    <name type="common">Purple witchweed</name>
    <name type="synonym">Buchnera hermonthica</name>
    <dbReference type="NCBI Taxonomy" id="68872"/>
    <lineage>
        <taxon>Eukaryota</taxon>
        <taxon>Viridiplantae</taxon>
        <taxon>Streptophyta</taxon>
        <taxon>Embryophyta</taxon>
        <taxon>Tracheophyta</taxon>
        <taxon>Spermatophyta</taxon>
        <taxon>Magnoliopsida</taxon>
        <taxon>eudicotyledons</taxon>
        <taxon>Gunneridae</taxon>
        <taxon>Pentapetalae</taxon>
        <taxon>asterids</taxon>
        <taxon>lamiids</taxon>
        <taxon>Lamiales</taxon>
        <taxon>Orobanchaceae</taxon>
        <taxon>Buchnereae</taxon>
        <taxon>Striga</taxon>
    </lineage>
</organism>
<keyword evidence="1" id="KW-0863">Zinc-finger</keyword>
<dbReference type="GO" id="GO:0003676">
    <property type="term" value="F:nucleic acid binding"/>
    <property type="evidence" value="ECO:0007669"/>
    <property type="project" value="InterPro"/>
</dbReference>
<evidence type="ECO:0000256" key="1">
    <source>
        <dbReference type="PROSITE-ProRule" id="PRU00047"/>
    </source>
</evidence>
<comment type="caution">
    <text evidence="4">The sequence shown here is derived from an EMBL/GenBank/DDBJ whole genome shotgun (WGS) entry which is preliminary data.</text>
</comment>
<dbReference type="AlphaFoldDB" id="A0A9N7MGY5"/>
<sequence>MSEDVGERFQNIHLSAKKSGGVELEDGDVRISAEECRRRLKIGRLFQKVRNVIVVKGGGTKGSFLRLLVSHDVKEPLPRCTVIKLGSRQYNVNFQYEKLVSLCYYCGLVGHLERDCKTRLAHIEKGQVQEGQFGDWMKAADLGRGFGSPSTSYPSPRSNSQSNFTNPGDPSNSDIHQGQERDRVQAALKVALIPVTSSAVGRKMMKIIVLAFQ</sequence>
<evidence type="ECO:0000313" key="5">
    <source>
        <dbReference type="Proteomes" id="UP001153555"/>
    </source>
</evidence>
<evidence type="ECO:0000259" key="3">
    <source>
        <dbReference type="PROSITE" id="PS50158"/>
    </source>
</evidence>
<feature type="compositionally biased region" description="Polar residues" evidence="2">
    <location>
        <begin position="148"/>
        <end position="176"/>
    </location>
</feature>
<dbReference type="SMART" id="SM00343">
    <property type="entry name" value="ZnF_C2HC"/>
    <property type="match status" value="1"/>
</dbReference>
<proteinExistence type="predicted"/>
<keyword evidence="1" id="KW-0862">Zinc</keyword>
<evidence type="ECO:0000313" key="4">
    <source>
        <dbReference type="EMBL" id="CAA0805879.1"/>
    </source>
</evidence>
<accession>A0A9N7MGY5</accession>
<feature type="domain" description="CCHC-type" evidence="3">
    <location>
        <begin position="103"/>
        <end position="117"/>
    </location>
</feature>
<dbReference type="Proteomes" id="UP001153555">
    <property type="component" value="Unassembled WGS sequence"/>
</dbReference>
<dbReference type="InterPro" id="IPR025836">
    <property type="entry name" value="Zn_knuckle_CX2CX4HX4C"/>
</dbReference>
<keyword evidence="5" id="KW-1185">Reference proteome</keyword>
<name>A0A9N7MGY5_STRHE</name>
<gene>
    <name evidence="4" type="ORF">SHERM_00789</name>
</gene>
<reference evidence="4" key="1">
    <citation type="submission" date="2019-12" db="EMBL/GenBank/DDBJ databases">
        <authorList>
            <person name="Scholes J."/>
        </authorList>
    </citation>
    <scope>NUCLEOTIDE SEQUENCE</scope>
</reference>
<protein>
    <recommendedName>
        <fullName evidence="3">CCHC-type domain-containing protein</fullName>
    </recommendedName>
</protein>
<dbReference type="InterPro" id="IPR040256">
    <property type="entry name" value="At4g02000-like"/>
</dbReference>
<dbReference type="InterPro" id="IPR001878">
    <property type="entry name" value="Znf_CCHC"/>
</dbReference>